<dbReference type="OrthoDB" id="153074at2759"/>
<dbReference type="GO" id="GO:0016616">
    <property type="term" value="F:oxidoreductase activity, acting on the CH-OH group of donors, NAD or NADP as acceptor"/>
    <property type="evidence" value="ECO:0007669"/>
    <property type="project" value="UniProtKB-ARBA"/>
</dbReference>
<keyword evidence="4" id="KW-1185">Reference proteome</keyword>
<dbReference type="SUPFAM" id="SSF51735">
    <property type="entry name" value="NAD(P)-binding Rossmann-fold domains"/>
    <property type="match status" value="1"/>
</dbReference>
<evidence type="ECO:0000256" key="1">
    <source>
        <dbReference type="ARBA" id="ARBA00006484"/>
    </source>
</evidence>
<evidence type="ECO:0000313" key="4">
    <source>
        <dbReference type="Proteomes" id="UP000761534"/>
    </source>
</evidence>
<protein>
    <recommendedName>
        <fullName evidence="5">Ketoreductase (KR) domain-containing protein</fullName>
    </recommendedName>
</protein>
<gene>
    <name evidence="3" type="ORF">TRICI_001425</name>
</gene>
<comment type="similarity">
    <text evidence="1">Belongs to the short-chain dehydrogenases/reductases (SDR) family.</text>
</comment>
<dbReference type="GO" id="GO:0050664">
    <property type="term" value="F:oxidoreductase activity, acting on NAD(P)H, oxygen as acceptor"/>
    <property type="evidence" value="ECO:0007669"/>
    <property type="project" value="TreeGrafter"/>
</dbReference>
<dbReference type="Proteomes" id="UP000761534">
    <property type="component" value="Unassembled WGS sequence"/>
</dbReference>
<dbReference type="EMBL" id="SWFS01000099">
    <property type="protein sequence ID" value="KAA8916430.1"/>
    <property type="molecule type" value="Genomic_DNA"/>
</dbReference>
<evidence type="ECO:0008006" key="5">
    <source>
        <dbReference type="Google" id="ProtNLM"/>
    </source>
</evidence>
<sequence length="165" mass="18233">MLLSVFKFQHLESPCGRTFDSLLFGRPLGAVCLTSLSYVTGDLTQEKVQKEVVDYAITKFNRLDALVLNAGVLEPVAKLVDANIADWKKLYDVNFFSIVSLVNKEAMTEEYHKKFTTLKETGALLDPEVPATVISNLALHGKGDNINGKSFRYSDDGLAAFAKKI</sequence>
<dbReference type="AlphaFoldDB" id="A0A642V8I7"/>
<accession>A0A642V8I7</accession>
<dbReference type="Pfam" id="PF00106">
    <property type="entry name" value="adh_short"/>
    <property type="match status" value="1"/>
</dbReference>
<evidence type="ECO:0000256" key="2">
    <source>
        <dbReference type="ARBA" id="ARBA00023002"/>
    </source>
</evidence>
<name>A0A642V8I7_9ASCO</name>
<comment type="caution">
    <text evidence="3">The sequence shown here is derived from an EMBL/GenBank/DDBJ whole genome shotgun (WGS) entry which is preliminary data.</text>
</comment>
<keyword evidence="2" id="KW-0560">Oxidoreductase</keyword>
<organism evidence="3 4">
    <name type="scientific">Trichomonascus ciferrii</name>
    <dbReference type="NCBI Taxonomy" id="44093"/>
    <lineage>
        <taxon>Eukaryota</taxon>
        <taxon>Fungi</taxon>
        <taxon>Dikarya</taxon>
        <taxon>Ascomycota</taxon>
        <taxon>Saccharomycotina</taxon>
        <taxon>Dipodascomycetes</taxon>
        <taxon>Dipodascales</taxon>
        <taxon>Trichomonascaceae</taxon>
        <taxon>Trichomonascus</taxon>
        <taxon>Trichomonascus ciferrii complex</taxon>
    </lineage>
</organism>
<dbReference type="InterPro" id="IPR036291">
    <property type="entry name" value="NAD(P)-bd_dom_sf"/>
</dbReference>
<dbReference type="InterPro" id="IPR002347">
    <property type="entry name" value="SDR_fam"/>
</dbReference>
<evidence type="ECO:0000313" key="3">
    <source>
        <dbReference type="EMBL" id="KAA8916430.1"/>
    </source>
</evidence>
<dbReference type="Gene3D" id="3.40.50.720">
    <property type="entry name" value="NAD(P)-binding Rossmann-like Domain"/>
    <property type="match status" value="1"/>
</dbReference>
<dbReference type="PANTHER" id="PTHR43008:SF8">
    <property type="entry name" value="BENZIL REDUCTASE ((S)-BENZOIN FORMING) IRC24"/>
    <property type="match status" value="1"/>
</dbReference>
<dbReference type="VEuPathDB" id="FungiDB:TRICI_001425"/>
<proteinExistence type="inferred from homology"/>
<reference evidence="3" key="1">
    <citation type="journal article" date="2019" name="G3 (Bethesda)">
        <title>Genome Assemblies of Two Rare Opportunistic Yeast Pathogens: Diutina rugosa (syn. Candida rugosa) and Trichomonascus ciferrii (syn. Candida ciferrii).</title>
        <authorList>
            <person name="Mixao V."/>
            <person name="Saus E."/>
            <person name="Hansen A.P."/>
            <person name="Lass-Florl C."/>
            <person name="Gabaldon T."/>
        </authorList>
    </citation>
    <scope>NUCLEOTIDE SEQUENCE</scope>
    <source>
        <strain evidence="3">CBS 4856</strain>
    </source>
</reference>
<dbReference type="PANTHER" id="PTHR43008">
    <property type="entry name" value="BENZIL REDUCTASE"/>
    <property type="match status" value="1"/>
</dbReference>